<name>A0A081RYH3_PHOTE</name>
<evidence type="ECO:0000313" key="1">
    <source>
        <dbReference type="EMBL" id="KER03726.1"/>
    </source>
</evidence>
<comment type="caution">
    <text evidence="1">The sequence shown here is derived from an EMBL/GenBank/DDBJ whole genome shotgun (WGS) entry which is preliminary data.</text>
</comment>
<dbReference type="AlphaFoldDB" id="A0A081RYH3"/>
<proteinExistence type="predicted"/>
<evidence type="ECO:0000313" key="2">
    <source>
        <dbReference type="Proteomes" id="UP000028002"/>
    </source>
</evidence>
<reference evidence="1 2" key="1">
    <citation type="submission" date="2014-03" db="EMBL/GenBank/DDBJ databases">
        <title>Draft Genome of Photorhabdus temperata Meg1.</title>
        <authorList>
            <person name="Hurst S.G.IV."/>
            <person name="Morris K."/>
            <person name="Thomas K."/>
            <person name="Tisa L.S."/>
        </authorList>
    </citation>
    <scope>NUCLEOTIDE SEQUENCE [LARGE SCALE GENOMIC DNA]</scope>
    <source>
        <strain evidence="1 2">Meg1</strain>
    </source>
</reference>
<protein>
    <submittedName>
        <fullName evidence="1">Uncharacterized protein</fullName>
    </submittedName>
</protein>
<sequence length="30" mass="3680">MEKSNFHILDENDFDIYLVLGYLVFHCYQL</sequence>
<organism evidence="1 2">
    <name type="scientific">Photorhabdus temperata subsp. temperata Meg1</name>
    <dbReference type="NCBI Taxonomy" id="1393735"/>
    <lineage>
        <taxon>Bacteria</taxon>
        <taxon>Pseudomonadati</taxon>
        <taxon>Pseudomonadota</taxon>
        <taxon>Gammaproteobacteria</taxon>
        <taxon>Enterobacterales</taxon>
        <taxon>Morganellaceae</taxon>
        <taxon>Photorhabdus</taxon>
    </lineage>
</organism>
<dbReference type="Proteomes" id="UP000028002">
    <property type="component" value="Unassembled WGS sequence"/>
</dbReference>
<accession>A0A081RYH3</accession>
<dbReference type="EMBL" id="JGVH01000024">
    <property type="protein sequence ID" value="KER03726.1"/>
    <property type="molecule type" value="Genomic_DNA"/>
</dbReference>
<gene>
    <name evidence="1" type="ORF">MEG1DRAFT_01650</name>
</gene>